<comment type="similarity">
    <text evidence="2">Belongs to the NAD(P)-dependent epimerase/dehydratase family. Dihydroflavonol-4-reductase subfamily.</text>
</comment>
<protein>
    <submittedName>
        <fullName evidence="4">NAD-dependent epimerase/dehydratase family protein</fullName>
    </submittedName>
</protein>
<organism evidence="4 5">
    <name type="scientific">Salmonirosea aquatica</name>
    <dbReference type="NCBI Taxonomy" id="2654236"/>
    <lineage>
        <taxon>Bacteria</taxon>
        <taxon>Pseudomonadati</taxon>
        <taxon>Bacteroidota</taxon>
        <taxon>Cytophagia</taxon>
        <taxon>Cytophagales</taxon>
        <taxon>Spirosomataceae</taxon>
        <taxon>Salmonirosea</taxon>
    </lineage>
</organism>
<dbReference type="InterPro" id="IPR036291">
    <property type="entry name" value="NAD(P)-bd_dom_sf"/>
</dbReference>
<feature type="domain" description="NAD-dependent epimerase/dehydratase" evidence="3">
    <location>
        <begin position="5"/>
        <end position="243"/>
    </location>
</feature>
<dbReference type="CDD" id="cd05227">
    <property type="entry name" value="AR_SDR_e"/>
    <property type="match status" value="1"/>
</dbReference>
<gene>
    <name evidence="4" type="ORF">GBK04_26050</name>
</gene>
<evidence type="ECO:0000313" key="5">
    <source>
        <dbReference type="Proteomes" id="UP000479293"/>
    </source>
</evidence>
<dbReference type="InterPro" id="IPR050425">
    <property type="entry name" value="NAD(P)_dehydrat-like"/>
</dbReference>
<dbReference type="GO" id="GO:0016616">
    <property type="term" value="F:oxidoreductase activity, acting on the CH-OH group of donors, NAD or NADP as acceptor"/>
    <property type="evidence" value="ECO:0007669"/>
    <property type="project" value="TreeGrafter"/>
</dbReference>
<dbReference type="RefSeq" id="WP_152764840.1">
    <property type="nucleotide sequence ID" value="NZ_WHLY01000002.1"/>
</dbReference>
<dbReference type="FunFam" id="3.40.50.720:FF:000336">
    <property type="entry name" value="Aldehyde reductase"/>
    <property type="match status" value="1"/>
</dbReference>
<accession>A0A7C9BIC4</accession>
<evidence type="ECO:0000256" key="2">
    <source>
        <dbReference type="ARBA" id="ARBA00023445"/>
    </source>
</evidence>
<keyword evidence="5" id="KW-1185">Reference proteome</keyword>
<name>A0A7C9BIC4_9BACT</name>
<dbReference type="Gene3D" id="3.40.50.720">
    <property type="entry name" value="NAD(P)-binding Rossmann-like Domain"/>
    <property type="match status" value="1"/>
</dbReference>
<dbReference type="SUPFAM" id="SSF51735">
    <property type="entry name" value="NAD(P)-binding Rossmann-fold domains"/>
    <property type="match status" value="1"/>
</dbReference>
<proteinExistence type="inferred from homology"/>
<dbReference type="InterPro" id="IPR001509">
    <property type="entry name" value="Epimerase_deHydtase"/>
</dbReference>
<dbReference type="PANTHER" id="PTHR10366:SF564">
    <property type="entry name" value="STEROL-4-ALPHA-CARBOXYLATE 3-DEHYDROGENASE, DECARBOXYLATING"/>
    <property type="match status" value="1"/>
</dbReference>
<sequence>MNSKVLVTGGTGFVAIHTILQLLQQGYQVRTTLRTLSKKDKVIHALRTAGITEFDQLSFHQAELTADDGWGDAVKDCEYVLHIASPFPAKDPEDENELIIPAREGALHVLRAARDSDVKRVMLTSSFAAIGYGRGLQNHVFTEEDWSDEQAPLAAYIKSKTLAEKAAWQFIENEGGAMELTVINPVGIFGPTIGGISSASLDTIVKGIIGGVVTESPDFTFGVVDVRDVADIHVKAMLHPSASGQRFLATSEGVMSFYDVAQLIKAERPHLAVNISDMTPTDKKYYIKLSNQKAFQMLNWKPVDKQTALLASIDSLFK</sequence>
<evidence type="ECO:0000256" key="1">
    <source>
        <dbReference type="ARBA" id="ARBA00023002"/>
    </source>
</evidence>
<dbReference type="Proteomes" id="UP000479293">
    <property type="component" value="Unassembled WGS sequence"/>
</dbReference>
<dbReference type="PANTHER" id="PTHR10366">
    <property type="entry name" value="NAD DEPENDENT EPIMERASE/DEHYDRATASE"/>
    <property type="match status" value="1"/>
</dbReference>
<dbReference type="AlphaFoldDB" id="A0A7C9BIC4"/>
<keyword evidence="1" id="KW-0560">Oxidoreductase</keyword>
<dbReference type="Pfam" id="PF01370">
    <property type="entry name" value="Epimerase"/>
    <property type="match status" value="1"/>
</dbReference>
<evidence type="ECO:0000313" key="4">
    <source>
        <dbReference type="EMBL" id="MPR36700.1"/>
    </source>
</evidence>
<reference evidence="4 5" key="1">
    <citation type="submission" date="2019-10" db="EMBL/GenBank/DDBJ databases">
        <title>Draft Genome Sequence of Cytophagaceae sp. SJW1-29.</title>
        <authorList>
            <person name="Choi A."/>
        </authorList>
    </citation>
    <scope>NUCLEOTIDE SEQUENCE [LARGE SCALE GENOMIC DNA]</scope>
    <source>
        <strain evidence="4 5">SJW1-29</strain>
    </source>
</reference>
<evidence type="ECO:0000259" key="3">
    <source>
        <dbReference type="Pfam" id="PF01370"/>
    </source>
</evidence>
<dbReference type="EMBL" id="WHLY01000002">
    <property type="protein sequence ID" value="MPR36700.1"/>
    <property type="molecule type" value="Genomic_DNA"/>
</dbReference>
<comment type="caution">
    <text evidence="4">The sequence shown here is derived from an EMBL/GenBank/DDBJ whole genome shotgun (WGS) entry which is preliminary data.</text>
</comment>